<dbReference type="HOGENOM" id="CLU_045413_0_0_1"/>
<reference evidence="6 7" key="1">
    <citation type="journal article" date="2012" name="Science">
        <title>The Paleozoic origin of enzymatic lignin decomposition reconstructed from 31 fungal genomes.</title>
        <authorList>
            <person name="Floudas D."/>
            <person name="Binder M."/>
            <person name="Riley R."/>
            <person name="Barry K."/>
            <person name="Blanchette R.A."/>
            <person name="Henrissat B."/>
            <person name="Martinez A.T."/>
            <person name="Otillar R."/>
            <person name="Spatafora J.W."/>
            <person name="Yadav J.S."/>
            <person name="Aerts A."/>
            <person name="Benoit I."/>
            <person name="Boyd A."/>
            <person name="Carlson A."/>
            <person name="Copeland A."/>
            <person name="Coutinho P.M."/>
            <person name="de Vries R.P."/>
            <person name="Ferreira P."/>
            <person name="Findley K."/>
            <person name="Foster B."/>
            <person name="Gaskell J."/>
            <person name="Glotzer D."/>
            <person name="Gorecki P."/>
            <person name="Heitman J."/>
            <person name="Hesse C."/>
            <person name="Hori C."/>
            <person name="Igarashi K."/>
            <person name="Jurgens J.A."/>
            <person name="Kallen N."/>
            <person name="Kersten P."/>
            <person name="Kohler A."/>
            <person name="Kuees U."/>
            <person name="Kumar T.K.A."/>
            <person name="Kuo A."/>
            <person name="LaButti K."/>
            <person name="Larrondo L.F."/>
            <person name="Lindquist E."/>
            <person name="Ling A."/>
            <person name="Lombard V."/>
            <person name="Lucas S."/>
            <person name="Lundell T."/>
            <person name="Martin R."/>
            <person name="McLaughlin D.J."/>
            <person name="Morgenstern I."/>
            <person name="Morin E."/>
            <person name="Murat C."/>
            <person name="Nagy L.G."/>
            <person name="Nolan M."/>
            <person name="Ohm R.A."/>
            <person name="Patyshakuliyeva A."/>
            <person name="Rokas A."/>
            <person name="Ruiz-Duenas F.J."/>
            <person name="Sabat G."/>
            <person name="Salamov A."/>
            <person name="Samejima M."/>
            <person name="Schmutz J."/>
            <person name="Slot J.C."/>
            <person name="St John F."/>
            <person name="Stenlid J."/>
            <person name="Sun H."/>
            <person name="Sun S."/>
            <person name="Syed K."/>
            <person name="Tsang A."/>
            <person name="Wiebenga A."/>
            <person name="Young D."/>
            <person name="Pisabarro A."/>
            <person name="Eastwood D.C."/>
            <person name="Martin F."/>
            <person name="Cullen D."/>
            <person name="Grigoriev I.V."/>
            <person name="Hibbett D.S."/>
        </authorList>
    </citation>
    <scope>NUCLEOTIDE SEQUENCE</scope>
    <source>
        <strain evidence="7">FP-58527</strain>
    </source>
</reference>
<dbReference type="EMBL" id="KE504203">
    <property type="protein sequence ID" value="EPS95642.1"/>
    <property type="molecule type" value="Genomic_DNA"/>
</dbReference>
<dbReference type="InterPro" id="IPR045166">
    <property type="entry name" value="Spp2-like"/>
</dbReference>
<dbReference type="Pfam" id="PF12656">
    <property type="entry name" value="G-patch_2"/>
    <property type="match status" value="1"/>
</dbReference>
<dbReference type="PANTHER" id="PTHR15818">
    <property type="entry name" value="G PATCH AND KOW-CONTAINING"/>
    <property type="match status" value="1"/>
</dbReference>
<feature type="compositionally biased region" description="Basic and acidic residues" evidence="4">
    <location>
        <begin position="315"/>
        <end position="447"/>
    </location>
</feature>
<keyword evidence="7" id="KW-1185">Reference proteome</keyword>
<dbReference type="PROSITE" id="PS50174">
    <property type="entry name" value="G_PATCH"/>
    <property type="match status" value="1"/>
</dbReference>
<dbReference type="PANTHER" id="PTHR15818:SF2">
    <property type="entry name" value="G-PATCH DOMAIN AND KOW MOTIFS-CONTAINING PROTEIN"/>
    <property type="match status" value="1"/>
</dbReference>
<name>S8DSK5_FOMSC</name>
<comment type="similarity">
    <text evidence="2">Belongs to the SPP2 family.</text>
</comment>
<dbReference type="GO" id="GO:0000398">
    <property type="term" value="P:mRNA splicing, via spliceosome"/>
    <property type="evidence" value="ECO:0007669"/>
    <property type="project" value="InterPro"/>
</dbReference>
<dbReference type="eggNOG" id="KOG4315">
    <property type="taxonomic scope" value="Eukaryota"/>
</dbReference>
<feature type="compositionally biased region" description="Basic and acidic residues" evidence="4">
    <location>
        <begin position="203"/>
        <end position="216"/>
    </location>
</feature>
<dbReference type="STRING" id="743788.S8DSK5"/>
<feature type="compositionally biased region" description="Polar residues" evidence="4">
    <location>
        <begin position="162"/>
        <end position="174"/>
    </location>
</feature>
<evidence type="ECO:0000256" key="2">
    <source>
        <dbReference type="ARBA" id="ARBA00008576"/>
    </source>
</evidence>
<dbReference type="GO" id="GO:0003676">
    <property type="term" value="F:nucleic acid binding"/>
    <property type="evidence" value="ECO:0007669"/>
    <property type="project" value="InterPro"/>
</dbReference>
<dbReference type="OrthoDB" id="5577072at2759"/>
<dbReference type="InterPro" id="IPR000467">
    <property type="entry name" value="G_patch_dom"/>
</dbReference>
<evidence type="ECO:0000256" key="4">
    <source>
        <dbReference type="SAM" id="MobiDB-lite"/>
    </source>
</evidence>
<sequence>MSESKVSFTIRRPTPISRGDSGTDSAPEPKFKVPALPKHLATRSNSGSPLGSPAPSPGPRRRQNHAQEEDSSDEGDEEADELVTGFDQSGAQRCPFHTHTILFVHANRLHDNRKAPEGPLVIPALQNKDWRELARKRKALFVPPQAAATGKDGSVGGLGTRDTINSGPQLSGLQVNKRVKLEEDGESAGSTPPGDDEPQSDQGDVKREEESEDSRALRAILASATSGDDPNEPHIDAIPLAAPVPSEDDVYKQDVVELPESASLEDYERVPVSQFGAALLRGMGWKEGMAASRKNRGPVEPYLPQSRPALLGIGAKEREVFDDGSKKTKGKGKPERRYVPVVKRERARDEGDDGRRRSPSPERRRDKDDGDRRDRDGYTKEKGDRDGYAKEKERDRDRRRDDYGNRRRDRRDDGYESSRRDVDRRRDRSSDRYDSHRRQDQERDRRR</sequence>
<feature type="region of interest" description="Disordered" evidence="4">
    <location>
        <begin position="1"/>
        <end position="91"/>
    </location>
</feature>
<dbReference type="FunCoup" id="S8DSK5">
    <property type="interactions" value="54"/>
</dbReference>
<evidence type="ECO:0000313" key="6">
    <source>
        <dbReference type="EMBL" id="EPS95642.1"/>
    </source>
</evidence>
<feature type="region of interest" description="Disordered" evidence="4">
    <location>
        <begin position="147"/>
        <end position="246"/>
    </location>
</feature>
<dbReference type="AlphaFoldDB" id="S8DSK5"/>
<dbReference type="InterPro" id="IPR026822">
    <property type="entry name" value="Spp2/MOS2_G-patch"/>
</dbReference>
<dbReference type="InParanoid" id="S8DSK5"/>
<evidence type="ECO:0000259" key="5">
    <source>
        <dbReference type="PROSITE" id="PS50174"/>
    </source>
</evidence>
<evidence type="ECO:0000313" key="7">
    <source>
        <dbReference type="Proteomes" id="UP000015241"/>
    </source>
</evidence>
<gene>
    <name evidence="6" type="ORF">FOMPIDRAFT_1132011</name>
</gene>
<dbReference type="Proteomes" id="UP000015241">
    <property type="component" value="Unassembled WGS sequence"/>
</dbReference>
<evidence type="ECO:0000256" key="1">
    <source>
        <dbReference type="ARBA" id="ARBA00004123"/>
    </source>
</evidence>
<feature type="compositionally biased region" description="Acidic residues" evidence="4">
    <location>
        <begin position="69"/>
        <end position="81"/>
    </location>
</feature>
<comment type="subcellular location">
    <subcellularLocation>
        <location evidence="1">Nucleus</location>
    </subcellularLocation>
</comment>
<evidence type="ECO:0000256" key="3">
    <source>
        <dbReference type="ARBA" id="ARBA00023242"/>
    </source>
</evidence>
<accession>S8DSK5</accession>
<feature type="domain" description="G-patch" evidence="5">
    <location>
        <begin position="272"/>
        <end position="318"/>
    </location>
</feature>
<dbReference type="GO" id="GO:0005681">
    <property type="term" value="C:spliceosomal complex"/>
    <property type="evidence" value="ECO:0007669"/>
    <property type="project" value="TreeGrafter"/>
</dbReference>
<organism evidence="6 7">
    <name type="scientific">Fomitopsis schrenkii</name>
    <name type="common">Brown rot fungus</name>
    <dbReference type="NCBI Taxonomy" id="2126942"/>
    <lineage>
        <taxon>Eukaryota</taxon>
        <taxon>Fungi</taxon>
        <taxon>Dikarya</taxon>
        <taxon>Basidiomycota</taxon>
        <taxon>Agaricomycotina</taxon>
        <taxon>Agaricomycetes</taxon>
        <taxon>Polyporales</taxon>
        <taxon>Fomitopsis</taxon>
    </lineage>
</organism>
<feature type="region of interest" description="Disordered" evidence="4">
    <location>
        <begin position="291"/>
        <end position="447"/>
    </location>
</feature>
<proteinExistence type="inferred from homology"/>
<protein>
    <recommendedName>
        <fullName evidence="5">G-patch domain-containing protein</fullName>
    </recommendedName>
</protein>
<keyword evidence="3" id="KW-0539">Nucleus</keyword>